<dbReference type="AlphaFoldDB" id="A0AAD1IJF0"/>
<accession>A0AAD1IJF0</accession>
<reference evidence="1 2" key="1">
    <citation type="journal article" date="2019" name="Emerg. Microbes Infect.">
        <title>Comprehensive subspecies identification of 175 nontuberculous mycobacteria species based on 7547 genomic profiles.</title>
        <authorList>
            <person name="Matsumoto Y."/>
            <person name="Kinjo T."/>
            <person name="Motooka D."/>
            <person name="Nabeya D."/>
            <person name="Jung N."/>
            <person name="Uechi K."/>
            <person name="Horii T."/>
            <person name="Iida T."/>
            <person name="Fujita J."/>
            <person name="Nakamura S."/>
        </authorList>
    </citation>
    <scope>NUCLEOTIDE SEQUENCE [LARGE SCALE GENOMIC DNA]</scope>
    <source>
        <strain evidence="1 2">JCM 17423</strain>
    </source>
</reference>
<keyword evidence="2" id="KW-1185">Reference proteome</keyword>
<dbReference type="Pfam" id="PF05960">
    <property type="entry name" value="DUF885"/>
    <property type="match status" value="1"/>
</dbReference>
<protein>
    <recommendedName>
        <fullName evidence="3">DUF885 domain-containing protein</fullName>
    </recommendedName>
</protein>
<proteinExistence type="predicted"/>
<dbReference type="InterPro" id="IPR010281">
    <property type="entry name" value="DUF885"/>
</dbReference>
<dbReference type="PANTHER" id="PTHR33361:SF2">
    <property type="entry name" value="DUF885 DOMAIN-CONTAINING PROTEIN"/>
    <property type="match status" value="1"/>
</dbReference>
<evidence type="ECO:0000313" key="2">
    <source>
        <dbReference type="Proteomes" id="UP000466607"/>
    </source>
</evidence>
<dbReference type="RefSeq" id="WP_134052248.1">
    <property type="nucleotide sequence ID" value="NZ_AP022586.1"/>
</dbReference>
<dbReference type="Proteomes" id="UP000466607">
    <property type="component" value="Chromosome"/>
</dbReference>
<sequence length="550" mass="60703">MARQPTAVDAVAERYLDTLAALDPCTATELGIAGGDRNYDEDITDYSPDAVAARAEAARSALKELDAVVAVDETDAVTAAAMRERLGVQIEIHEAGLDIGELNVIASPLQTMRDVFDLMPTDTAEDWAVIDRRLATLPERVPGYAEALRTVVAEGRPPAIRQVQRGIDQAAQIEQLFVDMVAGAVPDAPALQADLDRHASAAAAAYRELRRVLREEIAPGARERDAFGRDAYRLMSRSFLGTAIDLDETYAWGLEHLGAIVDEQETVAERLYPGAGVAETIRRLDNESRYQVHGTDALQAWMQDLSDRVVDALADTHFDIAPQLRNLECRIAPTHTGGIYYTGPSEDFTRPGRMWWSVPPGKNTFHTWQETTTVFHEGVPGHHLQIGHAVVLADRLNRWRRLGCWVSGHGEGWALYAERLMAELGWLDDDGVRMGMLDAQGFRAARVAIDIGVHCGLTAPDGGTWDAARAWDFLRKHCAQSEKTLLFELDRYLGWPGQAPSYAVGQRIWQQLRETMMARSMPLKEFHSRALDLGGLPLDVLRAALVGELS</sequence>
<organism evidence="1 2">
    <name type="scientific">Mycolicibacterium litorale</name>
    <dbReference type="NCBI Taxonomy" id="758802"/>
    <lineage>
        <taxon>Bacteria</taxon>
        <taxon>Bacillati</taxon>
        <taxon>Actinomycetota</taxon>
        <taxon>Actinomycetes</taxon>
        <taxon>Mycobacteriales</taxon>
        <taxon>Mycobacteriaceae</taxon>
        <taxon>Mycolicibacterium</taxon>
    </lineage>
</organism>
<dbReference type="EMBL" id="AP022586">
    <property type="protein sequence ID" value="BBY16354.1"/>
    <property type="molecule type" value="Genomic_DNA"/>
</dbReference>
<dbReference type="PANTHER" id="PTHR33361">
    <property type="entry name" value="GLR0591 PROTEIN"/>
    <property type="match status" value="1"/>
</dbReference>
<gene>
    <name evidence="1" type="ORF">MLIT_19460</name>
</gene>
<name>A0AAD1IJF0_9MYCO</name>
<evidence type="ECO:0008006" key="3">
    <source>
        <dbReference type="Google" id="ProtNLM"/>
    </source>
</evidence>
<evidence type="ECO:0000313" key="1">
    <source>
        <dbReference type="EMBL" id="BBY16354.1"/>
    </source>
</evidence>